<dbReference type="EMBL" id="JACAZI010000023">
    <property type="protein sequence ID" value="KAF7336217.1"/>
    <property type="molecule type" value="Genomic_DNA"/>
</dbReference>
<sequence length="278" mass="32636">MRATGRGQKKRRKLDVPAREQIRLKKVKRQTDLRNALTAIEKMISLKRTQYQNPLQAKRVRVIQSTLHLVVRNSRKLIDASAMAAETHGFAASWGSQLARQWTAGWVKRRVLPESDRGRHAKTWSLLNDPEIKEELSVYLRTNKWSMNSEKLVEYSKLRLVTDEMKKFVQNAVNKKMPRGLKRYLEQELFPRIGYKMVRGISLATARRWLHEQGFEYTEVKKGLFYDGHERPDNVDYHQNVFIPAFDALRPYFVEYQVGNLELMVQKPPLPPGEFWLS</sequence>
<evidence type="ECO:0000313" key="2">
    <source>
        <dbReference type="Proteomes" id="UP000620124"/>
    </source>
</evidence>
<proteinExistence type="predicted"/>
<gene>
    <name evidence="1" type="ORF">MVEN_02169500</name>
</gene>
<reference evidence="1" key="1">
    <citation type="submission" date="2020-05" db="EMBL/GenBank/DDBJ databases">
        <title>Mycena genomes resolve the evolution of fungal bioluminescence.</title>
        <authorList>
            <person name="Tsai I.J."/>
        </authorList>
    </citation>
    <scope>NUCLEOTIDE SEQUENCE</scope>
    <source>
        <strain evidence="1">CCC161011</strain>
    </source>
</reference>
<dbReference type="OrthoDB" id="3218065at2759"/>
<organism evidence="1 2">
    <name type="scientific">Mycena venus</name>
    <dbReference type="NCBI Taxonomy" id="2733690"/>
    <lineage>
        <taxon>Eukaryota</taxon>
        <taxon>Fungi</taxon>
        <taxon>Dikarya</taxon>
        <taxon>Basidiomycota</taxon>
        <taxon>Agaricomycotina</taxon>
        <taxon>Agaricomycetes</taxon>
        <taxon>Agaricomycetidae</taxon>
        <taxon>Agaricales</taxon>
        <taxon>Marasmiineae</taxon>
        <taxon>Mycenaceae</taxon>
        <taxon>Mycena</taxon>
    </lineage>
</organism>
<keyword evidence="2" id="KW-1185">Reference proteome</keyword>
<dbReference type="Proteomes" id="UP000620124">
    <property type="component" value="Unassembled WGS sequence"/>
</dbReference>
<accession>A0A8H6X8U1</accession>
<protein>
    <submittedName>
        <fullName evidence="1">Uncharacterized protein</fullName>
    </submittedName>
</protein>
<dbReference type="AlphaFoldDB" id="A0A8H6X8U1"/>
<comment type="caution">
    <text evidence="1">The sequence shown here is derived from an EMBL/GenBank/DDBJ whole genome shotgun (WGS) entry which is preliminary data.</text>
</comment>
<dbReference type="PANTHER" id="PTHR35871:SF1">
    <property type="entry name" value="CXC1-LIKE CYSTEINE CLUSTER ASSOCIATED WITH KDZ TRANSPOSASES DOMAIN-CONTAINING PROTEIN"/>
    <property type="match status" value="1"/>
</dbReference>
<name>A0A8H6X8U1_9AGAR</name>
<evidence type="ECO:0000313" key="1">
    <source>
        <dbReference type="EMBL" id="KAF7336217.1"/>
    </source>
</evidence>
<dbReference type="PANTHER" id="PTHR35871">
    <property type="entry name" value="EXPRESSED PROTEIN"/>
    <property type="match status" value="1"/>
</dbReference>